<accession>A0AAI9YIK3</accession>
<sequence length="137" mass="14530">MQCAYPSSSPASRLIGSSAAVAGAADRSNNSIQSRSFNAAAVYLTSPNTADNLLQIGTRERGKAGAYSYPLPLPVSNSLSSPSLFPFEPYCSLLRDPGDPSDHCPRVYCVAALQTRPVLRARLQTDAHPDETSGQCL</sequence>
<dbReference type="RefSeq" id="XP_060306522.1">
    <property type="nucleotide sequence ID" value="XM_060462691.1"/>
</dbReference>
<dbReference type="GeneID" id="85346238"/>
<reference evidence="1 2" key="1">
    <citation type="submission" date="2016-10" db="EMBL/GenBank/DDBJ databases">
        <title>The genome sequence of Colletotrichum fioriniae PJ7.</title>
        <authorList>
            <person name="Baroncelli R."/>
        </authorList>
    </citation>
    <scope>NUCLEOTIDE SEQUENCE [LARGE SCALE GENOMIC DNA]</scope>
    <source>
        <strain evidence="1 2">IMI 309622</strain>
    </source>
</reference>
<name>A0AAI9YIK3_9PEZI</name>
<keyword evidence="2" id="KW-1185">Reference proteome</keyword>
<comment type="caution">
    <text evidence="1">The sequence shown here is derived from an EMBL/GenBank/DDBJ whole genome shotgun (WGS) entry which is preliminary data.</text>
</comment>
<proteinExistence type="predicted"/>
<organism evidence="1 2">
    <name type="scientific">Colletotrichum costaricense</name>
    <dbReference type="NCBI Taxonomy" id="1209916"/>
    <lineage>
        <taxon>Eukaryota</taxon>
        <taxon>Fungi</taxon>
        <taxon>Dikarya</taxon>
        <taxon>Ascomycota</taxon>
        <taxon>Pezizomycotina</taxon>
        <taxon>Sordariomycetes</taxon>
        <taxon>Hypocreomycetidae</taxon>
        <taxon>Glomerellales</taxon>
        <taxon>Glomerellaceae</taxon>
        <taxon>Colletotrichum</taxon>
        <taxon>Colletotrichum acutatum species complex</taxon>
    </lineage>
</organism>
<evidence type="ECO:0000313" key="1">
    <source>
        <dbReference type="EMBL" id="KAK1512308.1"/>
    </source>
</evidence>
<dbReference type="EMBL" id="MOOE01000021">
    <property type="protein sequence ID" value="KAK1512308.1"/>
    <property type="molecule type" value="Genomic_DNA"/>
</dbReference>
<protein>
    <submittedName>
        <fullName evidence="1">Uncharacterized protein</fullName>
    </submittedName>
</protein>
<gene>
    <name evidence="1" type="ORF">CCOS01_14548</name>
</gene>
<dbReference type="AlphaFoldDB" id="A0AAI9YIK3"/>
<evidence type="ECO:0000313" key="2">
    <source>
        <dbReference type="Proteomes" id="UP001240678"/>
    </source>
</evidence>
<dbReference type="Proteomes" id="UP001240678">
    <property type="component" value="Unassembled WGS sequence"/>
</dbReference>